<dbReference type="InterPro" id="IPR029058">
    <property type="entry name" value="AB_hydrolase_fold"/>
</dbReference>
<feature type="compositionally biased region" description="Basic and acidic residues" evidence="2">
    <location>
        <begin position="138"/>
        <end position="158"/>
    </location>
</feature>
<feature type="domain" description="Peptidase S9 prolyl oligopeptidase catalytic" evidence="3">
    <location>
        <begin position="426"/>
        <end position="626"/>
    </location>
</feature>
<feature type="region of interest" description="Disordered" evidence="2">
    <location>
        <begin position="136"/>
        <end position="167"/>
    </location>
</feature>
<proteinExistence type="predicted"/>
<dbReference type="RefSeq" id="WP_148858685.1">
    <property type="nucleotide sequence ID" value="NZ_PHNJ01000007.1"/>
</dbReference>
<keyword evidence="1" id="KW-0378">Hydrolase</keyword>
<feature type="domain" description="Dipeptidylpeptidase IV N-terminal" evidence="4">
    <location>
        <begin position="90"/>
        <end position="215"/>
    </location>
</feature>
<keyword evidence="6" id="KW-1185">Reference proteome</keyword>
<dbReference type="GO" id="GO:0006508">
    <property type="term" value="P:proteolysis"/>
    <property type="evidence" value="ECO:0007669"/>
    <property type="project" value="InterPro"/>
</dbReference>
<dbReference type="InterPro" id="IPR015943">
    <property type="entry name" value="WD40/YVTN_repeat-like_dom_sf"/>
</dbReference>
<dbReference type="InterPro" id="IPR011042">
    <property type="entry name" value="6-blade_b-propeller_TolB-like"/>
</dbReference>
<dbReference type="SUPFAM" id="SSF82171">
    <property type="entry name" value="DPP6 N-terminal domain-like"/>
    <property type="match status" value="1"/>
</dbReference>
<dbReference type="SUPFAM" id="SSF53474">
    <property type="entry name" value="alpha/beta-Hydrolases"/>
    <property type="match status" value="1"/>
</dbReference>
<name>A0A8J8TRV1_9EURY</name>
<evidence type="ECO:0000256" key="2">
    <source>
        <dbReference type="SAM" id="MobiDB-lite"/>
    </source>
</evidence>
<evidence type="ECO:0000313" key="5">
    <source>
        <dbReference type="EMBL" id="TYL37912.1"/>
    </source>
</evidence>
<dbReference type="OrthoDB" id="31240at2157"/>
<dbReference type="InterPro" id="IPR002470">
    <property type="entry name" value="Peptidase_S9A"/>
</dbReference>
<dbReference type="PRINTS" id="PR00862">
    <property type="entry name" value="PROLIGOPTASE"/>
</dbReference>
<dbReference type="EMBL" id="PHNJ01000007">
    <property type="protein sequence ID" value="TYL37912.1"/>
    <property type="molecule type" value="Genomic_DNA"/>
</dbReference>
<dbReference type="PANTHER" id="PTHR42776">
    <property type="entry name" value="SERINE PEPTIDASE S9 FAMILY MEMBER"/>
    <property type="match status" value="1"/>
</dbReference>
<evidence type="ECO:0000259" key="3">
    <source>
        <dbReference type="Pfam" id="PF00326"/>
    </source>
</evidence>
<dbReference type="AlphaFoldDB" id="A0A8J8TRV1"/>
<dbReference type="InterPro" id="IPR002469">
    <property type="entry name" value="Peptidase_S9B_N"/>
</dbReference>
<reference evidence="5" key="1">
    <citation type="submission" date="2017-11" db="EMBL/GenBank/DDBJ databases">
        <authorList>
            <person name="Kajale S.C."/>
            <person name="Sharma A."/>
        </authorList>
    </citation>
    <scope>NUCLEOTIDE SEQUENCE</scope>
    <source>
        <strain evidence="5">LS1_42</strain>
    </source>
</reference>
<dbReference type="InterPro" id="IPR001375">
    <property type="entry name" value="Peptidase_S9_cat"/>
</dbReference>
<accession>A0A8J8TRV1</accession>
<dbReference type="Pfam" id="PF00326">
    <property type="entry name" value="Peptidase_S9"/>
    <property type="match status" value="1"/>
</dbReference>
<comment type="caution">
    <text evidence="5">The sequence shown here is derived from an EMBL/GenBank/DDBJ whole genome shotgun (WGS) entry which is preliminary data.</text>
</comment>
<dbReference type="Pfam" id="PF00930">
    <property type="entry name" value="DPPIV_N"/>
    <property type="match status" value="1"/>
</dbReference>
<dbReference type="Gene3D" id="2.130.10.10">
    <property type="entry name" value="YVTN repeat-like/Quinoprotein amine dehydrogenase"/>
    <property type="match status" value="1"/>
</dbReference>
<gene>
    <name evidence="5" type="ORF">CV102_14390</name>
</gene>
<protein>
    <submittedName>
        <fullName evidence="5">S9 family peptidase</fullName>
    </submittedName>
</protein>
<organism evidence="5 6">
    <name type="scientific">Natronococcus pandeyae</name>
    <dbReference type="NCBI Taxonomy" id="2055836"/>
    <lineage>
        <taxon>Archaea</taxon>
        <taxon>Methanobacteriati</taxon>
        <taxon>Methanobacteriota</taxon>
        <taxon>Stenosarchaea group</taxon>
        <taxon>Halobacteria</taxon>
        <taxon>Halobacteriales</taxon>
        <taxon>Natrialbaceae</taxon>
        <taxon>Natronococcus</taxon>
    </lineage>
</organism>
<sequence length="627" mass="70058">MTNDVRRYLTARGTRGATIAPNGRLAFRADTTGTMQVWTLDEPRGWPTQRTFYDERISFVSWSPAGDAVAFGKDAGADEHDQLFRLEPDDGTIEQLTDRPDAIHSWGAWSPAGDRIAFTANRRDTANFDVYVMDVADSGDRSSPDNRESARSSDEPRLVYEGNGRTSVADWSPDGERLLVGKAHASSDDDLHVVDLTTGESRHVTPHEGHVRYSHPTFGPDGDAIYCASDANADTKELVRIDPETLEAETIRSGNPAASDDGDWSIDQFALDAETGRLAYTRNVDGYSELYVGQFHSSTDVDVAAVEFPDGVVSDLTIGPTGNRAAMTVSSTSLNYSIYVVDLNDVDDGDAPEAERWTVPSPGGVSLERYHEPELIRYETFDGREIPAFFTLPDDYEEGEMPVIVDIHGGPHHQRRPSWRNRPIRQYFLDNGYAIFEPNVRGSSGYGREYAALDDVERRMDSVRDVAEGVEWLRDRPEIDGESIVCYGRSYGGLMVLACLTEYPDLWAAAVDFVGIANWITFLENTGDYRRSHREAEYGSLEEDREFLESISPIHRVDRIECPLFIQHGENDPRVPVDEARQIAAAVAEQGTPVETCLFEDEGHHTTKLENRVEQFERIADFLDEHV</sequence>
<dbReference type="Proteomes" id="UP000766904">
    <property type="component" value="Unassembled WGS sequence"/>
</dbReference>
<evidence type="ECO:0000259" key="4">
    <source>
        <dbReference type="Pfam" id="PF00930"/>
    </source>
</evidence>
<dbReference type="PANTHER" id="PTHR42776:SF27">
    <property type="entry name" value="DIPEPTIDYL PEPTIDASE FAMILY MEMBER 6"/>
    <property type="match status" value="1"/>
</dbReference>
<dbReference type="GO" id="GO:0004252">
    <property type="term" value="F:serine-type endopeptidase activity"/>
    <property type="evidence" value="ECO:0007669"/>
    <property type="project" value="InterPro"/>
</dbReference>
<evidence type="ECO:0000313" key="6">
    <source>
        <dbReference type="Proteomes" id="UP000766904"/>
    </source>
</evidence>
<dbReference type="Gene3D" id="3.40.50.1820">
    <property type="entry name" value="alpha/beta hydrolase"/>
    <property type="match status" value="1"/>
</dbReference>
<dbReference type="Gene3D" id="2.120.10.30">
    <property type="entry name" value="TolB, C-terminal domain"/>
    <property type="match status" value="1"/>
</dbReference>
<evidence type="ECO:0000256" key="1">
    <source>
        <dbReference type="ARBA" id="ARBA00022801"/>
    </source>
</evidence>